<keyword evidence="3 7" id="KW-0436">Ligase</keyword>
<dbReference type="HAMAP" id="MF_02090">
    <property type="entry name" value="NadE_glutamine_dep"/>
    <property type="match status" value="1"/>
</dbReference>
<comment type="pathway">
    <text evidence="1 7 8">Cofactor biosynthesis; NAD(+) biosynthesis; NAD(+) from deamido-NAD(+) (L-Gln route): step 1/1.</text>
</comment>
<feature type="active site" description="For glutaminase activity" evidence="7">
    <location>
        <position position="112"/>
    </location>
</feature>
<dbReference type="PIRSF" id="PIRSF006630">
    <property type="entry name" value="NADS_GAT"/>
    <property type="match status" value="1"/>
</dbReference>
<dbReference type="GO" id="GO:0000257">
    <property type="term" value="F:nitrilase activity"/>
    <property type="evidence" value="ECO:0007669"/>
    <property type="project" value="UniProtKB-ARBA"/>
</dbReference>
<dbReference type="GO" id="GO:0005524">
    <property type="term" value="F:ATP binding"/>
    <property type="evidence" value="ECO:0007669"/>
    <property type="project" value="UniProtKB-UniRule"/>
</dbReference>
<dbReference type="GO" id="GO:0003952">
    <property type="term" value="F:NAD+ synthase (glutamine-hydrolyzing) activity"/>
    <property type="evidence" value="ECO:0007669"/>
    <property type="project" value="UniProtKB-UniRule"/>
</dbReference>
<dbReference type="STRING" id="929713.NIASO_07310"/>
<dbReference type="eggNOG" id="COG0171">
    <property type="taxonomic scope" value="Bacteria"/>
</dbReference>
<evidence type="ECO:0000256" key="9">
    <source>
        <dbReference type="PROSITE-ProRule" id="PRU10139"/>
    </source>
</evidence>
<proteinExistence type="inferred from homology"/>
<organism evidence="12 13">
    <name type="scientific">Niabella soli DSM 19437</name>
    <dbReference type="NCBI Taxonomy" id="929713"/>
    <lineage>
        <taxon>Bacteria</taxon>
        <taxon>Pseudomonadati</taxon>
        <taxon>Bacteroidota</taxon>
        <taxon>Chitinophagia</taxon>
        <taxon>Chitinophagales</taxon>
        <taxon>Chitinophagaceae</taxon>
        <taxon>Niabella</taxon>
    </lineage>
</organism>
<dbReference type="GO" id="GO:0009435">
    <property type="term" value="P:NAD+ biosynthetic process"/>
    <property type="evidence" value="ECO:0007669"/>
    <property type="project" value="UniProtKB-UniRule"/>
</dbReference>
<evidence type="ECO:0000256" key="4">
    <source>
        <dbReference type="ARBA" id="ARBA00022741"/>
    </source>
</evidence>
<evidence type="ECO:0000256" key="5">
    <source>
        <dbReference type="ARBA" id="ARBA00022840"/>
    </source>
</evidence>
<evidence type="ECO:0000256" key="2">
    <source>
        <dbReference type="ARBA" id="ARBA00007145"/>
    </source>
</evidence>
<evidence type="ECO:0000313" key="12">
    <source>
        <dbReference type="EMBL" id="AHF15016.1"/>
    </source>
</evidence>
<dbReference type="EC" id="6.3.5.1" evidence="7 8"/>
<dbReference type="PANTHER" id="PTHR23090">
    <property type="entry name" value="NH 3 /GLUTAMINE-DEPENDENT NAD + SYNTHETASE"/>
    <property type="match status" value="1"/>
</dbReference>
<evidence type="ECO:0000259" key="11">
    <source>
        <dbReference type="PROSITE" id="PS50263"/>
    </source>
</evidence>
<dbReference type="Gene3D" id="3.40.50.620">
    <property type="entry name" value="HUPs"/>
    <property type="match status" value="1"/>
</dbReference>
<dbReference type="PROSITE" id="PS00920">
    <property type="entry name" value="NITRIL_CHT_1"/>
    <property type="match status" value="1"/>
</dbReference>
<keyword evidence="5 7" id="KW-0067">ATP-binding</keyword>
<dbReference type="InterPro" id="IPR014729">
    <property type="entry name" value="Rossmann-like_a/b/a_fold"/>
</dbReference>
<evidence type="ECO:0000256" key="8">
    <source>
        <dbReference type="PIRNR" id="PIRNR006630"/>
    </source>
</evidence>
<protein>
    <recommendedName>
        <fullName evidence="7 8">Glutamine-dependent NAD(+) synthetase</fullName>
        <ecNumber evidence="7 8">6.3.5.1</ecNumber>
    </recommendedName>
    <alternativeName>
        <fullName evidence="7 8">NAD(+) synthase [glutamine-hydrolyzing]</fullName>
    </alternativeName>
</protein>
<reference evidence="12 13" key="1">
    <citation type="submission" date="2013-12" db="EMBL/GenBank/DDBJ databases">
        <authorList>
            <consortium name="DOE Joint Genome Institute"/>
            <person name="Eisen J."/>
            <person name="Huntemann M."/>
            <person name="Han J."/>
            <person name="Chen A."/>
            <person name="Kyrpides N."/>
            <person name="Mavromatis K."/>
            <person name="Markowitz V."/>
            <person name="Palaniappan K."/>
            <person name="Ivanova N."/>
            <person name="Schaumberg A."/>
            <person name="Pati A."/>
            <person name="Liolios K."/>
            <person name="Nordberg H.P."/>
            <person name="Cantor M.N."/>
            <person name="Hua S.X."/>
            <person name="Woyke T."/>
        </authorList>
    </citation>
    <scope>NUCLEOTIDE SEQUENCE [LARGE SCALE GENOMIC DNA]</scope>
    <source>
        <strain evidence="13">DSM 19437</strain>
    </source>
</reference>
<evidence type="ECO:0000256" key="3">
    <source>
        <dbReference type="ARBA" id="ARBA00022598"/>
    </source>
</evidence>
<dbReference type="Proteomes" id="UP000003586">
    <property type="component" value="Chromosome"/>
</dbReference>
<dbReference type="FunFam" id="3.40.50.620:FF:000106">
    <property type="entry name" value="Glutamine-dependent NAD(+) synthetase"/>
    <property type="match status" value="1"/>
</dbReference>
<dbReference type="EMBL" id="CP007035">
    <property type="protein sequence ID" value="AHF15016.1"/>
    <property type="molecule type" value="Genomic_DNA"/>
</dbReference>
<evidence type="ECO:0000256" key="1">
    <source>
        <dbReference type="ARBA" id="ARBA00005188"/>
    </source>
</evidence>
<dbReference type="Pfam" id="PF02540">
    <property type="entry name" value="NAD_synthase"/>
    <property type="match status" value="1"/>
</dbReference>
<comment type="catalytic activity">
    <reaction evidence="7 8">
        <text>deamido-NAD(+) + L-glutamine + ATP + H2O = L-glutamate + AMP + diphosphate + NAD(+) + H(+)</text>
        <dbReference type="Rhea" id="RHEA:24384"/>
        <dbReference type="ChEBI" id="CHEBI:15377"/>
        <dbReference type="ChEBI" id="CHEBI:15378"/>
        <dbReference type="ChEBI" id="CHEBI:29985"/>
        <dbReference type="ChEBI" id="CHEBI:30616"/>
        <dbReference type="ChEBI" id="CHEBI:33019"/>
        <dbReference type="ChEBI" id="CHEBI:57540"/>
        <dbReference type="ChEBI" id="CHEBI:58359"/>
        <dbReference type="ChEBI" id="CHEBI:58437"/>
        <dbReference type="ChEBI" id="CHEBI:456215"/>
        <dbReference type="EC" id="6.3.5.1"/>
    </reaction>
</comment>
<feature type="active site" description="Proton acceptor; for glutaminase activity" evidence="7">
    <location>
        <position position="41"/>
    </location>
</feature>
<evidence type="ECO:0000313" key="13">
    <source>
        <dbReference type="Proteomes" id="UP000003586"/>
    </source>
</evidence>
<dbReference type="OrthoDB" id="9803818at2"/>
<gene>
    <name evidence="7" type="primary">nadE</name>
    <name evidence="12" type="ORF">NIASO_07310</name>
</gene>
<dbReference type="GO" id="GO:0008795">
    <property type="term" value="F:NAD+ synthase activity"/>
    <property type="evidence" value="ECO:0007669"/>
    <property type="project" value="UniProtKB-UniRule"/>
</dbReference>
<dbReference type="GO" id="GO:0004359">
    <property type="term" value="F:glutaminase activity"/>
    <property type="evidence" value="ECO:0007669"/>
    <property type="project" value="InterPro"/>
</dbReference>
<dbReference type="eggNOG" id="COG0388">
    <property type="taxonomic scope" value="Bacteria"/>
</dbReference>
<comment type="similarity">
    <text evidence="10">Belongs to the NAD synthetase family.</text>
</comment>
<feature type="domain" description="CN hydrolase" evidence="11">
    <location>
        <begin position="1"/>
        <end position="252"/>
    </location>
</feature>
<dbReference type="PANTHER" id="PTHR23090:SF9">
    <property type="entry name" value="GLUTAMINE-DEPENDENT NAD(+) SYNTHETASE"/>
    <property type="match status" value="1"/>
</dbReference>
<evidence type="ECO:0000256" key="7">
    <source>
        <dbReference type="HAMAP-Rule" id="MF_02090"/>
    </source>
</evidence>
<feature type="binding site" evidence="7">
    <location>
        <position position="399"/>
    </location>
    <ligand>
        <name>deamido-NAD(+)</name>
        <dbReference type="ChEBI" id="CHEBI:58437"/>
        <note>ligand shared between two neighboring subunits</note>
    </ligand>
</feature>
<accession>W0F0Y7</accession>
<comment type="function">
    <text evidence="7">Catalyzes the ATP-dependent amidation of deamido-NAD to form NAD. Uses L-glutamine as a nitrogen source.</text>
</comment>
<dbReference type="NCBIfam" id="TIGR00552">
    <property type="entry name" value="nadE"/>
    <property type="match status" value="1"/>
</dbReference>
<dbReference type="PROSITE" id="PS50263">
    <property type="entry name" value="CN_HYDROLASE"/>
    <property type="match status" value="1"/>
</dbReference>
<feature type="binding site" evidence="7">
    <location>
        <position position="428"/>
    </location>
    <ligand>
        <name>deamido-NAD(+)</name>
        <dbReference type="ChEBI" id="CHEBI:58437"/>
        <note>ligand shared between two neighboring subunits</note>
    </ligand>
</feature>
<dbReference type="InterPro" id="IPR014445">
    <property type="entry name" value="Gln-dep_NAD_synthase"/>
</dbReference>
<dbReference type="KEGG" id="nso:NIASO_07310"/>
<feature type="active site" description="Nucleophile; for glutaminase activity" evidence="7">
    <location>
        <position position="148"/>
    </location>
</feature>
<keyword evidence="4 7" id="KW-0547">Nucleotide-binding</keyword>
<dbReference type="CDD" id="cd07570">
    <property type="entry name" value="GAT_Gln-NAD-synth"/>
    <property type="match status" value="1"/>
</dbReference>
<dbReference type="InterPro" id="IPR022310">
    <property type="entry name" value="NAD/GMP_synthase"/>
</dbReference>
<evidence type="ECO:0000256" key="10">
    <source>
        <dbReference type="RuleBase" id="RU003811"/>
    </source>
</evidence>
<feature type="binding site" evidence="7">
    <location>
        <begin position="316"/>
        <end position="323"/>
    </location>
    <ligand>
        <name>ATP</name>
        <dbReference type="ChEBI" id="CHEBI:30616"/>
    </ligand>
</feature>
<dbReference type="InterPro" id="IPR003010">
    <property type="entry name" value="C-N_Hydrolase"/>
</dbReference>
<evidence type="ECO:0000256" key="6">
    <source>
        <dbReference type="ARBA" id="ARBA00023027"/>
    </source>
</evidence>
<keyword evidence="6 7" id="KW-0520">NAD</keyword>
<feature type="binding site" evidence="7">
    <location>
        <position position="182"/>
    </location>
    <ligand>
        <name>L-glutamine</name>
        <dbReference type="ChEBI" id="CHEBI:58359"/>
    </ligand>
</feature>
<dbReference type="HOGENOM" id="CLU_022313_2_0_10"/>
<dbReference type="NCBIfam" id="NF010588">
    <property type="entry name" value="PRK13981.1"/>
    <property type="match status" value="1"/>
</dbReference>
<dbReference type="SUPFAM" id="SSF52402">
    <property type="entry name" value="Adenine nucleotide alpha hydrolases-like"/>
    <property type="match status" value="1"/>
</dbReference>
<dbReference type="SUPFAM" id="SSF56317">
    <property type="entry name" value="Carbon-nitrogen hydrolase"/>
    <property type="match status" value="1"/>
</dbReference>
<dbReference type="Pfam" id="PF00795">
    <property type="entry name" value="CN_hydrolase"/>
    <property type="match status" value="1"/>
</dbReference>
<feature type="binding site" evidence="7">
    <location>
        <position position="423"/>
    </location>
    <ligand>
        <name>ATP</name>
        <dbReference type="ChEBI" id="CHEBI:30616"/>
    </ligand>
</feature>
<dbReference type="InterPro" id="IPR003694">
    <property type="entry name" value="NAD_synthase"/>
</dbReference>
<dbReference type="InterPro" id="IPR000132">
    <property type="entry name" value="Nitrilase/CN_hydratase_CS"/>
</dbReference>
<dbReference type="InterPro" id="IPR036526">
    <property type="entry name" value="C-N_Hydrolase_sf"/>
</dbReference>
<feature type="binding site" evidence="7">
    <location>
        <position position="118"/>
    </location>
    <ligand>
        <name>L-glutamine</name>
        <dbReference type="ChEBI" id="CHEBI:58359"/>
    </ligand>
</feature>
<feature type="binding site" evidence="7">
    <location>
        <position position="538"/>
    </location>
    <ligand>
        <name>deamido-NAD(+)</name>
        <dbReference type="ChEBI" id="CHEBI:58437"/>
        <note>ligand shared between two neighboring subunits</note>
    </ligand>
</feature>
<name>W0F0Y7_9BACT</name>
<keyword evidence="13" id="KW-1185">Reference proteome</keyword>
<dbReference type="CDD" id="cd00553">
    <property type="entry name" value="NAD_synthase"/>
    <property type="match status" value="1"/>
</dbReference>
<dbReference type="RefSeq" id="WP_008584967.1">
    <property type="nucleotide sequence ID" value="NZ_CP007035.1"/>
</dbReference>
<sequence>MKIALAQQNYHIGNFEVNVGKIIAGIQQAKAEGADLVVFTELCICGYPPQDFLEFSDFINKCEAAIGEIRQHADGIGVLIGAPQRNEKPEGKPLHNAVFLLEDQSIKGVVHKTLLPNYDIFDEYRYFEPADSWKVLEFRGKKLAVTICEDIWNMGENPLYRITPMDELIRQQPDLMINLSASPYNYAQDVVRNSIVKAHTLKYGIPMIYCNTVGSQTEVVFDGGSLVYDQAGSKVKECAYFEEDFYCVAFDTLINHGGTKENKEEPVFFSAAEVGLGQNTLDYLSDEKNIAEIHQALLLGIKDYFTKMGFTKAILGASGGIDSALVQALAVEALGKENVWAILMPSQYSTGHSVADAEELSRNLGNPYNILPIKNIYDTFTNELAPLFKDLPFNVAEENIQSRSRGNLLMALSNKFGNILLNTSNKSELSTGYGTLYGDMAGGIGVLGDVYKTQVYALAKYINRNGEIIPGNILTKPPSAELRPGQKDSDSLPDYADLDTILVEYIEGRKSPAQIIALGYEEQLVTHILRMVNSNEYKRKQFCPIIRVSYKAFGIGRRMPIVGKYLS</sequence>
<dbReference type="GO" id="GO:0005737">
    <property type="term" value="C:cytoplasm"/>
    <property type="evidence" value="ECO:0007669"/>
    <property type="project" value="InterPro"/>
</dbReference>
<dbReference type="AlphaFoldDB" id="W0F0Y7"/>
<feature type="active site" description="Proton acceptor" evidence="9">
    <location>
        <position position="41"/>
    </location>
</feature>
<dbReference type="Gene3D" id="3.60.110.10">
    <property type="entry name" value="Carbon-nitrogen hydrolase"/>
    <property type="match status" value="1"/>
</dbReference>
<comment type="similarity">
    <text evidence="2 7 8">In the C-terminal section; belongs to the NAD synthetase family.</text>
</comment>
<comment type="caution">
    <text evidence="7">Lacks conserved residue(s) required for the propagation of feature annotation.</text>
</comment>
<dbReference type="UniPathway" id="UPA00253">
    <property type="reaction ID" value="UER00334"/>
</dbReference>